<feature type="region of interest" description="Disordered" evidence="6">
    <location>
        <begin position="318"/>
        <end position="338"/>
    </location>
</feature>
<proteinExistence type="inferred from homology"/>
<evidence type="ECO:0000313" key="10">
    <source>
        <dbReference type="EMBL" id="QDV54159.1"/>
    </source>
</evidence>
<dbReference type="InterPro" id="IPR050810">
    <property type="entry name" value="Bact_Secretion_Sys_Channel"/>
</dbReference>
<keyword evidence="3" id="KW-0472">Membrane</keyword>
<feature type="signal peptide" evidence="7">
    <location>
        <begin position="1"/>
        <end position="21"/>
    </location>
</feature>
<feature type="compositionally biased region" description="Polar residues" evidence="6">
    <location>
        <begin position="1177"/>
        <end position="1190"/>
    </location>
</feature>
<dbReference type="RefSeq" id="WP_197452938.1">
    <property type="nucleotide sequence ID" value="NZ_CP036318.1"/>
</dbReference>
<feature type="domain" description="NolW-like" evidence="9">
    <location>
        <begin position="542"/>
        <end position="633"/>
    </location>
</feature>
<feature type="domain" description="NolW-like" evidence="9">
    <location>
        <begin position="29"/>
        <end position="87"/>
    </location>
</feature>
<keyword evidence="5" id="KW-0813">Transport</keyword>
<dbReference type="PANTHER" id="PTHR30332:SF24">
    <property type="entry name" value="SECRETIN GSPD-RELATED"/>
    <property type="match status" value="1"/>
</dbReference>
<keyword evidence="2 7" id="KW-0732">Signal</keyword>
<dbReference type="AlphaFoldDB" id="A0A518IM37"/>
<name>A0A518IM37_9BACT</name>
<sequence length="1269" mass="136220" precursor="true">MLNRTAMLLILVLTLAIPAFSQPPVTGNVYPVQNGPAGQLAPRVRQMLAQANQVGEVVIDRTNNRLIVRGGPDAQRVAAESIAALDVVQVTTASDKPVLRALPVPADRLHEIERNVGLQYRKNVDVRITGDEKTGQLLVMAPAGLHDEIQRNVHQAVKGSPEIQQVSANVGQPVRAQFALHNASWRDFEDGLARLAGRKLPVTTQRNGELASFDITSAHAGTTKVQIDRRDNKVTVVAPKTSINGWQRVIETIDRQEHHPGVATQLMRIENAEQAPIRRAVRLLSDIRPVVAQEDDTIGVAGGGRDNPLLRAVMQRQAAAGNGQAGGDDGQAGDAGGDDAFNGLFGDVQIEFVPELGVIIVRGAKRDVQRVMEVIKQIEEQSAVTQPKVEVVALEHANSNAVAEIVNQLYEQVLAPRQGQVSITALDKPNAILLIGRDEAVAGVIDLIKKVDQPVDVASQFRVFNLKHASALDVQATVQGFFVDRPSGNEDLRPGLGARARIIADYRSNSIIAQASPRDMLEVERMIEQLDAPATGAESELKVFKLKNAFAEDLQPVLQAAISGQPEDVPDNTTIPSSTLSILSVDAQGNKTLDSGILSGVVVTADANVNAIIVRAPAASMPLIGELITQLDQLPGAESVVKVFTIVNGDATQLTTSLQELFSAEGQTNSSGVGNLAAMTQTSNSETSLIALRFAVDIRTNSIIASGSATDLEVVESLLIRLDTEGFSARITETIWLRNAAAADVATALQDFVNQQSQLQSRNQFFSQNLGPYDLPERDLIVVPEARTNSLVISVSPRLYEDVRRVIDQLDRRPPMIMIQVVLAEVTLTDGFEFGTELGLQDSVLFDRGVAGATTNTPGFNFLPNSSSSPGLPNANQSNPGHVAEQITSAFALGRQSSEFGYGGFVLSAASESVNLLLRMLQDSGRAQILSRPQIMTLDGTEGYVQVGSLFPRIESVQAGNANSGTVIATEDINLGLILRVTPRVGQDGLIVMNVDAQRSNVDPNPNNGQPIATDSNDNPIISPQILITQAQSTVTAMSGQTVVFGGLITKSRRQFSRRVPVLSDVPILGQLFRFDQEIEERTEMLIVLTPRVVNGEEDIHLINDAESSRMSYCLADVVEMHGDAGLRGGYGLWGPAVGAMIYPDMHPTVDHFPTAPQDPLLGPGEQIVPGSLQQRPIDPSQQPVQTVPYESSGEVPAIPQPPGLIEQATPIQAADSALNMQPQQRVPMEVFSMQNEATPNNYAMPPGYATPVQYNAPMAAPAAGTPQR</sequence>
<accession>A0A518IM37</accession>
<dbReference type="InterPro" id="IPR038591">
    <property type="entry name" value="NolW-like_sf"/>
</dbReference>
<dbReference type="Pfam" id="PF03958">
    <property type="entry name" value="Secretin_N"/>
    <property type="match status" value="6"/>
</dbReference>
<dbReference type="InterPro" id="IPR001775">
    <property type="entry name" value="GspD/PilQ"/>
</dbReference>
<feature type="domain" description="NolW-like" evidence="9">
    <location>
        <begin position="462"/>
        <end position="534"/>
    </location>
</feature>
<keyword evidence="11" id="KW-1185">Reference proteome</keyword>
<dbReference type="PANTHER" id="PTHR30332">
    <property type="entry name" value="PROBABLE GENERAL SECRETION PATHWAY PROTEIN D"/>
    <property type="match status" value="1"/>
</dbReference>
<feature type="chain" id="PRO_5021892166" evidence="7">
    <location>
        <begin position="22"/>
        <end position="1269"/>
    </location>
</feature>
<dbReference type="PRINTS" id="PR00811">
    <property type="entry name" value="BCTERIALGSPD"/>
</dbReference>
<protein>
    <submittedName>
        <fullName evidence="10">Type II secretion system protein D</fullName>
    </submittedName>
</protein>
<evidence type="ECO:0000313" key="11">
    <source>
        <dbReference type="Proteomes" id="UP000316770"/>
    </source>
</evidence>
<evidence type="ECO:0000259" key="9">
    <source>
        <dbReference type="Pfam" id="PF03958"/>
    </source>
</evidence>
<feature type="domain" description="NolW-like" evidence="9">
    <location>
        <begin position="732"/>
        <end position="815"/>
    </location>
</feature>
<comment type="subcellular location">
    <subcellularLocation>
        <location evidence="5">Cell outer membrane</location>
    </subcellularLocation>
    <subcellularLocation>
        <location evidence="1">Membrane</location>
    </subcellularLocation>
</comment>
<evidence type="ECO:0000256" key="5">
    <source>
        <dbReference type="RuleBase" id="RU004004"/>
    </source>
</evidence>
<dbReference type="GO" id="GO:0015627">
    <property type="term" value="C:type II protein secretion system complex"/>
    <property type="evidence" value="ECO:0007669"/>
    <property type="project" value="TreeGrafter"/>
</dbReference>
<dbReference type="InterPro" id="IPR005644">
    <property type="entry name" value="NolW-like"/>
</dbReference>
<evidence type="ECO:0000256" key="6">
    <source>
        <dbReference type="SAM" id="MobiDB-lite"/>
    </source>
</evidence>
<dbReference type="Proteomes" id="UP000316770">
    <property type="component" value="Chromosome"/>
</dbReference>
<feature type="compositionally biased region" description="Gly residues" evidence="6">
    <location>
        <begin position="323"/>
        <end position="335"/>
    </location>
</feature>
<organism evidence="10 11">
    <name type="scientific">Rosistilla oblonga</name>
    <dbReference type="NCBI Taxonomy" id="2527990"/>
    <lineage>
        <taxon>Bacteria</taxon>
        <taxon>Pseudomonadati</taxon>
        <taxon>Planctomycetota</taxon>
        <taxon>Planctomycetia</taxon>
        <taxon>Pirellulales</taxon>
        <taxon>Pirellulaceae</taxon>
        <taxon>Rosistilla</taxon>
    </lineage>
</organism>
<evidence type="ECO:0000256" key="7">
    <source>
        <dbReference type="SAM" id="SignalP"/>
    </source>
</evidence>
<dbReference type="Gene3D" id="3.30.1370.120">
    <property type="match status" value="6"/>
</dbReference>
<dbReference type="InterPro" id="IPR004846">
    <property type="entry name" value="T2SS/T3SS_dom"/>
</dbReference>
<feature type="region of interest" description="Disordered" evidence="6">
    <location>
        <begin position="1177"/>
        <end position="1196"/>
    </location>
</feature>
<dbReference type="EMBL" id="CP036318">
    <property type="protein sequence ID" value="QDV54159.1"/>
    <property type="molecule type" value="Genomic_DNA"/>
</dbReference>
<dbReference type="GO" id="GO:0009279">
    <property type="term" value="C:cell outer membrane"/>
    <property type="evidence" value="ECO:0007669"/>
    <property type="project" value="UniProtKB-SubCell"/>
</dbReference>
<evidence type="ECO:0000256" key="4">
    <source>
        <dbReference type="RuleBase" id="RU004003"/>
    </source>
</evidence>
<evidence type="ECO:0000256" key="2">
    <source>
        <dbReference type="ARBA" id="ARBA00022729"/>
    </source>
</evidence>
<evidence type="ECO:0000256" key="1">
    <source>
        <dbReference type="ARBA" id="ARBA00004370"/>
    </source>
</evidence>
<evidence type="ECO:0000256" key="3">
    <source>
        <dbReference type="ARBA" id="ARBA00023136"/>
    </source>
</evidence>
<dbReference type="GO" id="GO:0009306">
    <property type="term" value="P:protein secretion"/>
    <property type="evidence" value="ECO:0007669"/>
    <property type="project" value="InterPro"/>
</dbReference>
<evidence type="ECO:0000259" key="8">
    <source>
        <dbReference type="Pfam" id="PF00263"/>
    </source>
</evidence>
<gene>
    <name evidence="10" type="primary">pulD_1</name>
    <name evidence="10" type="ORF">Mal33_01050</name>
</gene>
<dbReference type="Pfam" id="PF00263">
    <property type="entry name" value="Secretin"/>
    <property type="match status" value="1"/>
</dbReference>
<reference evidence="10 11" key="1">
    <citation type="submission" date="2019-02" db="EMBL/GenBank/DDBJ databases">
        <title>Deep-cultivation of Planctomycetes and their phenomic and genomic characterization uncovers novel biology.</title>
        <authorList>
            <person name="Wiegand S."/>
            <person name="Jogler M."/>
            <person name="Boedeker C."/>
            <person name="Pinto D."/>
            <person name="Vollmers J."/>
            <person name="Rivas-Marin E."/>
            <person name="Kohn T."/>
            <person name="Peeters S.H."/>
            <person name="Heuer A."/>
            <person name="Rast P."/>
            <person name="Oberbeckmann S."/>
            <person name="Bunk B."/>
            <person name="Jeske O."/>
            <person name="Meyerdierks A."/>
            <person name="Storesund J.E."/>
            <person name="Kallscheuer N."/>
            <person name="Luecker S."/>
            <person name="Lage O.M."/>
            <person name="Pohl T."/>
            <person name="Merkel B.J."/>
            <person name="Hornburger P."/>
            <person name="Mueller R.-W."/>
            <person name="Bruemmer F."/>
            <person name="Labrenz M."/>
            <person name="Spormann A.M."/>
            <person name="Op den Camp H."/>
            <person name="Overmann J."/>
            <person name="Amann R."/>
            <person name="Jetten M.S.M."/>
            <person name="Mascher T."/>
            <person name="Medema M.H."/>
            <person name="Devos D.P."/>
            <person name="Kaster A.-K."/>
            <person name="Ovreas L."/>
            <person name="Rohde M."/>
            <person name="Galperin M.Y."/>
            <person name="Jogler C."/>
        </authorList>
    </citation>
    <scope>NUCLEOTIDE SEQUENCE [LARGE SCALE GENOMIC DNA]</scope>
    <source>
        <strain evidence="10 11">Mal33</strain>
    </source>
</reference>
<feature type="domain" description="Type II/III secretion system secretin-like" evidence="8">
    <location>
        <begin position="921"/>
        <end position="1094"/>
    </location>
</feature>
<comment type="similarity">
    <text evidence="4">Belongs to the bacterial secretin family.</text>
</comment>
<feature type="domain" description="NolW-like" evidence="9">
    <location>
        <begin position="389"/>
        <end position="455"/>
    </location>
</feature>
<feature type="domain" description="NolW-like" evidence="9">
    <location>
        <begin position="641"/>
        <end position="724"/>
    </location>
</feature>